<evidence type="ECO:0000256" key="1">
    <source>
        <dbReference type="SAM" id="SignalP"/>
    </source>
</evidence>
<reference evidence="3" key="1">
    <citation type="submission" date="2020-08" db="EMBL/GenBank/DDBJ databases">
        <title>Ramlibacter sp. GTP1 16S ribosomal RNA gene genome sequencing and assembly.</title>
        <authorList>
            <person name="Kang M."/>
        </authorList>
    </citation>
    <scope>NUCLEOTIDE SEQUENCE</scope>
    <source>
        <strain evidence="3">GTP1</strain>
    </source>
</reference>
<comment type="caution">
    <text evidence="3">The sequence shown here is derived from an EMBL/GenBank/DDBJ whole genome shotgun (WGS) entry which is preliminary data.</text>
</comment>
<feature type="chain" id="PRO_5037565395" evidence="1">
    <location>
        <begin position="26"/>
        <end position="242"/>
    </location>
</feature>
<dbReference type="InterPro" id="IPR008962">
    <property type="entry name" value="PapD-like_sf"/>
</dbReference>
<dbReference type="Pfam" id="PF00345">
    <property type="entry name" value="PapD_N"/>
    <property type="match status" value="1"/>
</dbReference>
<feature type="signal peptide" evidence="1">
    <location>
        <begin position="1"/>
        <end position="25"/>
    </location>
</feature>
<dbReference type="InterPro" id="IPR016147">
    <property type="entry name" value="Pili_assmbl_chaperone_N"/>
</dbReference>
<dbReference type="InterPro" id="IPR013783">
    <property type="entry name" value="Ig-like_fold"/>
</dbReference>
<proteinExistence type="predicted"/>
<feature type="domain" description="Pili assembly chaperone N-terminal" evidence="2">
    <location>
        <begin position="28"/>
        <end position="150"/>
    </location>
</feature>
<dbReference type="RefSeq" id="WP_187079725.1">
    <property type="nucleotide sequence ID" value="NZ_JACORU010000001.1"/>
</dbReference>
<dbReference type="EMBL" id="JACORU010000001">
    <property type="protein sequence ID" value="MBC5763268.1"/>
    <property type="molecule type" value="Genomic_DNA"/>
</dbReference>
<dbReference type="GO" id="GO:0071555">
    <property type="term" value="P:cell wall organization"/>
    <property type="evidence" value="ECO:0007669"/>
    <property type="project" value="InterPro"/>
</dbReference>
<organism evidence="3 4">
    <name type="scientific">Ramlibacter albus</name>
    <dbReference type="NCBI Taxonomy" id="2079448"/>
    <lineage>
        <taxon>Bacteria</taxon>
        <taxon>Pseudomonadati</taxon>
        <taxon>Pseudomonadota</taxon>
        <taxon>Betaproteobacteria</taxon>
        <taxon>Burkholderiales</taxon>
        <taxon>Comamonadaceae</taxon>
        <taxon>Ramlibacter</taxon>
    </lineage>
</organism>
<accession>A0A923S144</accession>
<protein>
    <submittedName>
        <fullName evidence="3">Molecular chaperone</fullName>
    </submittedName>
</protein>
<dbReference type="InterPro" id="IPR050643">
    <property type="entry name" value="Periplasmic_pilus_chap"/>
</dbReference>
<dbReference type="Proteomes" id="UP000596827">
    <property type="component" value="Unassembled WGS sequence"/>
</dbReference>
<keyword evidence="4" id="KW-1185">Reference proteome</keyword>
<keyword evidence="1" id="KW-0732">Signal</keyword>
<dbReference type="PANTHER" id="PTHR30251">
    <property type="entry name" value="PILUS ASSEMBLY CHAPERONE"/>
    <property type="match status" value="1"/>
</dbReference>
<gene>
    <name evidence="3" type="ORF">H8R02_02315</name>
</gene>
<dbReference type="Gene3D" id="2.60.40.10">
    <property type="entry name" value="Immunoglobulins"/>
    <property type="match status" value="1"/>
</dbReference>
<evidence type="ECO:0000313" key="3">
    <source>
        <dbReference type="EMBL" id="MBC5763268.1"/>
    </source>
</evidence>
<dbReference type="SUPFAM" id="SSF49354">
    <property type="entry name" value="PapD-like"/>
    <property type="match status" value="1"/>
</dbReference>
<sequence length="242" mass="25973">MTVRKLVRPAVVAALLAGTIGQALAGAFTVTPVRIYMTPRDRAVALTITNEGDSELVIQADINVWSQDAQGRDRLELTEDLILAPPIVKLAPNSRQVVRLALAKPADASRQLTYRMIVREVPEALAPKDNTVQVPISLALSLPVFITPPTAKHELHCELQRKGPRAVDTVCRNSGNAYIQVLEVALQRGDAVLAKGDPGTYILPNAQRSLPLSAAADIAPGPARVRLVLDDGKTQLIDLAVP</sequence>
<evidence type="ECO:0000313" key="4">
    <source>
        <dbReference type="Proteomes" id="UP000596827"/>
    </source>
</evidence>
<name>A0A923S144_9BURK</name>
<dbReference type="PANTHER" id="PTHR30251:SF4">
    <property type="entry name" value="SLR1668 PROTEIN"/>
    <property type="match status" value="1"/>
</dbReference>
<dbReference type="GO" id="GO:0030288">
    <property type="term" value="C:outer membrane-bounded periplasmic space"/>
    <property type="evidence" value="ECO:0007669"/>
    <property type="project" value="InterPro"/>
</dbReference>
<dbReference type="AlphaFoldDB" id="A0A923S144"/>
<evidence type="ECO:0000259" key="2">
    <source>
        <dbReference type="Pfam" id="PF00345"/>
    </source>
</evidence>